<keyword evidence="1" id="KW-1133">Transmembrane helix</keyword>
<reference evidence="3" key="1">
    <citation type="submission" date="2016-10" db="EMBL/GenBank/DDBJ databases">
        <authorList>
            <person name="Bumgarner R.E."/>
            <person name="Fredricks D.N."/>
            <person name="Srinivasan S."/>
        </authorList>
    </citation>
    <scope>NUCLEOTIDE SEQUENCE [LARGE SCALE GENOMIC DNA]</scope>
    <source>
        <strain evidence="3">KA00225</strain>
    </source>
</reference>
<evidence type="ECO:0000313" key="3">
    <source>
        <dbReference type="Proteomes" id="UP000236146"/>
    </source>
</evidence>
<organism evidence="2 3">
    <name type="scientific">Gardnerella vaginalis</name>
    <dbReference type="NCBI Taxonomy" id="2702"/>
    <lineage>
        <taxon>Bacteria</taxon>
        <taxon>Bacillati</taxon>
        <taxon>Actinomycetota</taxon>
        <taxon>Actinomycetes</taxon>
        <taxon>Bifidobacteriales</taxon>
        <taxon>Bifidobacteriaceae</taxon>
        <taxon>Gardnerella</taxon>
    </lineage>
</organism>
<sequence>MEFTLDNGQRDLLWLVLAPAAPALCSQIGHGMPQWAIILASIISCWILLATAYTETNRLWKDSSRVRNCQHQTIIRAWTVLLSVLAVTITLVLAAALYNSFLPTNTQTFIIFSSISVIGMMVFFAHYYFYQAWIPEKRVSLKEIAATHGIEPYTSNHNKTKEDLQ</sequence>
<evidence type="ECO:0000256" key="1">
    <source>
        <dbReference type="SAM" id="Phobius"/>
    </source>
</evidence>
<dbReference type="AlphaFoldDB" id="A0A2K1SV90"/>
<dbReference type="EMBL" id="MNLH01000002">
    <property type="protein sequence ID" value="PNS43449.1"/>
    <property type="molecule type" value="Genomic_DNA"/>
</dbReference>
<name>A0A2K1SV90_GARVA</name>
<protein>
    <submittedName>
        <fullName evidence="2">Uncharacterized protein</fullName>
    </submittedName>
</protein>
<gene>
    <name evidence="2" type="ORF">BFS05_02410</name>
</gene>
<feature type="transmembrane region" description="Helical" evidence="1">
    <location>
        <begin position="35"/>
        <end position="54"/>
    </location>
</feature>
<feature type="transmembrane region" description="Helical" evidence="1">
    <location>
        <begin position="75"/>
        <end position="97"/>
    </location>
</feature>
<keyword evidence="1" id="KW-0472">Membrane</keyword>
<accession>A0A2K1SV90</accession>
<evidence type="ECO:0000313" key="2">
    <source>
        <dbReference type="EMBL" id="PNS43449.1"/>
    </source>
</evidence>
<dbReference type="Proteomes" id="UP000236146">
    <property type="component" value="Unassembled WGS sequence"/>
</dbReference>
<feature type="transmembrane region" description="Helical" evidence="1">
    <location>
        <begin position="109"/>
        <end position="130"/>
    </location>
</feature>
<proteinExistence type="predicted"/>
<comment type="caution">
    <text evidence="2">The sequence shown here is derived from an EMBL/GenBank/DDBJ whole genome shotgun (WGS) entry which is preliminary data.</text>
</comment>
<dbReference type="OrthoDB" id="9889790at2"/>
<keyword evidence="1" id="KW-0812">Transmembrane</keyword>